<name>A0ABS4CZ43_9BACI</name>
<evidence type="ECO:0000313" key="5">
    <source>
        <dbReference type="EMBL" id="MBP1082615.1"/>
    </source>
</evidence>
<keyword evidence="5" id="KW-0326">Glycosidase</keyword>
<comment type="caution">
    <text evidence="5">The sequence shown here is derived from an EMBL/GenBank/DDBJ whole genome shotgun (WGS) entry which is preliminary data.</text>
</comment>
<dbReference type="InterPro" id="IPR029483">
    <property type="entry name" value="GH97_C"/>
</dbReference>
<feature type="chain" id="PRO_5046464501" evidence="1">
    <location>
        <begin position="39"/>
        <end position="792"/>
    </location>
</feature>
<feature type="domain" description="Glycosyl-hydrolase 97 C-terminal oligomerisation" evidence="4">
    <location>
        <begin position="587"/>
        <end position="685"/>
    </location>
</feature>
<dbReference type="Pfam" id="PF14508">
    <property type="entry name" value="GH97_N"/>
    <property type="match status" value="1"/>
</dbReference>
<dbReference type="GO" id="GO:0004558">
    <property type="term" value="F:alpha-1,4-glucosidase activity"/>
    <property type="evidence" value="ECO:0007669"/>
    <property type="project" value="UniProtKB-EC"/>
</dbReference>
<dbReference type="InterPro" id="IPR052720">
    <property type="entry name" value="Glycosyl_hydrolase_97"/>
</dbReference>
<feature type="signal peptide" evidence="1">
    <location>
        <begin position="1"/>
        <end position="38"/>
    </location>
</feature>
<keyword evidence="5" id="KW-0378">Hydrolase</keyword>
<dbReference type="InterPro" id="IPR029486">
    <property type="entry name" value="GH97_N"/>
</dbReference>
<accession>A0ABS4CZ43</accession>
<dbReference type="Pfam" id="PF10566">
    <property type="entry name" value="Glyco_hydro_97"/>
    <property type="match status" value="1"/>
</dbReference>
<dbReference type="InterPro" id="IPR013785">
    <property type="entry name" value="Aldolase_TIM"/>
</dbReference>
<dbReference type="EMBL" id="JAFDST010000003">
    <property type="protein sequence ID" value="MBP1082615.1"/>
    <property type="molecule type" value="Genomic_DNA"/>
</dbReference>
<dbReference type="RefSeq" id="WP_211086200.1">
    <property type="nucleotide sequence ID" value="NZ_JAFDST010000003.1"/>
</dbReference>
<evidence type="ECO:0000313" key="6">
    <source>
        <dbReference type="Proteomes" id="UP000674416"/>
    </source>
</evidence>
<feature type="domain" description="Glycosyl-hydrolase 97 N-terminal" evidence="3">
    <location>
        <begin position="47"/>
        <end position="296"/>
    </location>
</feature>
<dbReference type="SUPFAM" id="SSF51445">
    <property type="entry name" value="(Trans)glycosidases"/>
    <property type="match status" value="1"/>
</dbReference>
<dbReference type="Gene3D" id="3.20.20.70">
    <property type="entry name" value="Aldolase class I"/>
    <property type="match status" value="1"/>
</dbReference>
<dbReference type="Gene3D" id="2.70.98.10">
    <property type="match status" value="1"/>
</dbReference>
<dbReference type="Gene3D" id="2.60.40.10">
    <property type="entry name" value="Immunoglobulins"/>
    <property type="match status" value="1"/>
</dbReference>
<evidence type="ECO:0000259" key="2">
    <source>
        <dbReference type="Pfam" id="PF10566"/>
    </source>
</evidence>
<proteinExistence type="predicted"/>
<evidence type="ECO:0000259" key="4">
    <source>
        <dbReference type="Pfam" id="PF14509"/>
    </source>
</evidence>
<keyword evidence="1" id="KW-0732">Signal</keyword>
<dbReference type="EC" id="3.2.1.20" evidence="5"/>
<dbReference type="Pfam" id="PF14509">
    <property type="entry name" value="GH97_C"/>
    <property type="match status" value="1"/>
</dbReference>
<keyword evidence="6" id="KW-1185">Reference proteome</keyword>
<dbReference type="InterPro" id="IPR017853">
    <property type="entry name" value="GH"/>
</dbReference>
<dbReference type="InterPro" id="IPR019563">
    <property type="entry name" value="GH97_catalytic"/>
</dbReference>
<organism evidence="5 6">
    <name type="scientific">Bacillus capparidis</name>
    <dbReference type="NCBI Taxonomy" id="1840411"/>
    <lineage>
        <taxon>Bacteria</taxon>
        <taxon>Bacillati</taxon>
        <taxon>Bacillota</taxon>
        <taxon>Bacilli</taxon>
        <taxon>Bacillales</taxon>
        <taxon>Bacillaceae</taxon>
        <taxon>Bacillus</taxon>
    </lineage>
</organism>
<evidence type="ECO:0000256" key="1">
    <source>
        <dbReference type="SAM" id="SignalP"/>
    </source>
</evidence>
<dbReference type="InterPro" id="IPR013783">
    <property type="entry name" value="Ig-like_fold"/>
</dbReference>
<sequence>MMKIFDFRTNRYQKLIVSVTLLLLLLVLMTLSANNTFADEQKNSLVVKSPDSKINVQVGLGEKGRPFYQVKFNNKNLIDRSQLGFDLKDVPDLKENFEIVGTEVKTENGKWKPVWDEKEEITNHYNELRVKLKEKAAPHRDLHVEFRVFNDGVGFRYVFPEQENLKKFDIMNEDTEFRFAGNFKSWWTPQDFELYEHLYKETTLDKMKAANTPITMKADKNAYLALNEADLVDYGEMTIEPIKDVKYGFKSAIVPLPDGVKAKVEAPHKTPWRTIMIGDKAGDLIESDMMLNLNEPNKIKDTSWIKPQKYMGIWWEMHKMQSTWAPGDKVGATTENAKKYIDFASEHNITSVLAEGWNDGWDGPIPEGWSDQNYIKSNPRFNLEEVVKYGKKKGVDFVAHNETGGNITNYENQLEKTFAYYKELGIHSIKTGYVGTPKIVEPEGHHHRDQFMVNHFRKVLTTAAKYDLMVDAHETIKDTGERRTYPNMMSRETFRGMEYNGGDTGNPAEHTVTLPFTAGLGGPMDYNGGIFNLKYDPNDQDTRVWTTRARQLAYYPVIFSGLQMAPDLPEHYRNQPEFKFIEDVPASWDDTKVLDAEIDEYLSIARKKGDKWFVGTLTDRDPKNIQVPLKFLEKDQKYVATIYSDGSEADMENNPTEVSIDKVIVDSKDKITASMVGSGGHAISLEPASKKDLKNYPDYKSKTLGYGKLKAPKKVKAGQTVSVRLDAENNSQTPLGDELKLKVDDTIIKQHYIRLAPGEKKQQTFTVHFDKAGEYNLSIDGTSKQTKIIVEE</sequence>
<protein>
    <submittedName>
        <fullName evidence="5">Alpha-glucosidase</fullName>
        <ecNumber evidence="5">3.2.1.20</ecNumber>
    </submittedName>
</protein>
<feature type="domain" description="Glycosyl-hydrolase 97 catalytic" evidence="2">
    <location>
        <begin position="314"/>
        <end position="493"/>
    </location>
</feature>
<evidence type="ECO:0000259" key="3">
    <source>
        <dbReference type="Pfam" id="PF14508"/>
    </source>
</evidence>
<reference evidence="5 6" key="1">
    <citation type="submission" date="2021-01" db="EMBL/GenBank/DDBJ databases">
        <title>Genomic Encyclopedia of Type Strains, Phase IV (KMG-IV): sequencing the most valuable type-strain genomes for metagenomic binning, comparative biology and taxonomic classification.</title>
        <authorList>
            <person name="Goeker M."/>
        </authorList>
    </citation>
    <scope>NUCLEOTIDE SEQUENCE [LARGE SCALE GENOMIC DNA]</scope>
    <source>
        <strain evidence="5 6">DSM 103394</strain>
    </source>
</reference>
<gene>
    <name evidence="5" type="ORF">JOC74_003118</name>
</gene>
<dbReference type="PANTHER" id="PTHR35803:SF1">
    <property type="entry name" value="GLUCAN 1,4-ALPHA-GLUCOSIDASE SUSB"/>
    <property type="match status" value="1"/>
</dbReference>
<dbReference type="Proteomes" id="UP000674416">
    <property type="component" value="Unassembled WGS sequence"/>
</dbReference>
<dbReference type="PANTHER" id="PTHR35803">
    <property type="entry name" value="GLUCAN 1,4-ALPHA-GLUCOSIDASE SUSB-RELATED"/>
    <property type="match status" value="1"/>
</dbReference>
<dbReference type="InterPro" id="IPR014718">
    <property type="entry name" value="GH-type_carb-bd"/>
</dbReference>